<organism evidence="2 3">
    <name type="scientific">Blyttiomyces helicus</name>
    <dbReference type="NCBI Taxonomy" id="388810"/>
    <lineage>
        <taxon>Eukaryota</taxon>
        <taxon>Fungi</taxon>
        <taxon>Fungi incertae sedis</taxon>
        <taxon>Chytridiomycota</taxon>
        <taxon>Chytridiomycota incertae sedis</taxon>
        <taxon>Chytridiomycetes</taxon>
        <taxon>Chytridiomycetes incertae sedis</taxon>
        <taxon>Blyttiomyces</taxon>
    </lineage>
</organism>
<evidence type="ECO:0000313" key="3">
    <source>
        <dbReference type="Proteomes" id="UP000269721"/>
    </source>
</evidence>
<gene>
    <name evidence="2" type="ORF">BDK51DRAFT_46130</name>
</gene>
<evidence type="ECO:0000313" key="2">
    <source>
        <dbReference type="EMBL" id="RKO86608.1"/>
    </source>
</evidence>
<evidence type="ECO:0000256" key="1">
    <source>
        <dbReference type="SAM" id="MobiDB-lite"/>
    </source>
</evidence>
<reference evidence="3" key="1">
    <citation type="journal article" date="2018" name="Nat. Microbiol.">
        <title>Leveraging single-cell genomics to expand the fungal tree of life.</title>
        <authorList>
            <person name="Ahrendt S.R."/>
            <person name="Quandt C.A."/>
            <person name="Ciobanu D."/>
            <person name="Clum A."/>
            <person name="Salamov A."/>
            <person name="Andreopoulos B."/>
            <person name="Cheng J.F."/>
            <person name="Woyke T."/>
            <person name="Pelin A."/>
            <person name="Henrissat B."/>
            <person name="Reynolds N.K."/>
            <person name="Benny G.L."/>
            <person name="Smith M.E."/>
            <person name="James T.Y."/>
            <person name="Grigoriev I.V."/>
        </authorList>
    </citation>
    <scope>NUCLEOTIDE SEQUENCE [LARGE SCALE GENOMIC DNA]</scope>
</reference>
<name>A0A4P9W6N4_9FUNG</name>
<dbReference type="EMBL" id="KZ998057">
    <property type="protein sequence ID" value="RKO86608.1"/>
    <property type="molecule type" value="Genomic_DNA"/>
</dbReference>
<protein>
    <submittedName>
        <fullName evidence="2">Uncharacterized protein</fullName>
    </submittedName>
</protein>
<keyword evidence="3" id="KW-1185">Reference proteome</keyword>
<sequence>MAAADSRPRQAGQVLKYLLISRRTAYAAFTRWLTLNPLPKLIAESPPQNRDPDAAGTAMSAPAPRAPGARSRWPQLPVELLGHFLRLRRAMERKPPSLVAGDEEDQLAVRITAARDKYACSLGVPRLGARGVLRALGVGGGHLGPVVREPRVRQLLLVHAARARHGASGGHPLPPFRITREMSLRTWFDAVANATCELLVVDFLPRANIVSPNLTALDLGSITHYAEVFALSEVDNVGLKGLSKGWNFSV</sequence>
<dbReference type="AlphaFoldDB" id="A0A4P9W6N4"/>
<accession>A0A4P9W6N4</accession>
<feature type="compositionally biased region" description="Low complexity" evidence="1">
    <location>
        <begin position="58"/>
        <end position="71"/>
    </location>
</feature>
<proteinExistence type="predicted"/>
<feature type="region of interest" description="Disordered" evidence="1">
    <location>
        <begin position="42"/>
        <end position="71"/>
    </location>
</feature>
<dbReference type="Proteomes" id="UP000269721">
    <property type="component" value="Unassembled WGS sequence"/>
</dbReference>